<proteinExistence type="predicted"/>
<name>A0A371GBA0_MUCPR</name>
<keyword evidence="3" id="KW-1185">Reference proteome</keyword>
<organism evidence="2 3">
    <name type="scientific">Mucuna pruriens</name>
    <name type="common">Velvet bean</name>
    <name type="synonym">Dolichos pruriens</name>
    <dbReference type="NCBI Taxonomy" id="157652"/>
    <lineage>
        <taxon>Eukaryota</taxon>
        <taxon>Viridiplantae</taxon>
        <taxon>Streptophyta</taxon>
        <taxon>Embryophyta</taxon>
        <taxon>Tracheophyta</taxon>
        <taxon>Spermatophyta</taxon>
        <taxon>Magnoliopsida</taxon>
        <taxon>eudicotyledons</taxon>
        <taxon>Gunneridae</taxon>
        <taxon>Pentapetalae</taxon>
        <taxon>rosids</taxon>
        <taxon>fabids</taxon>
        <taxon>Fabales</taxon>
        <taxon>Fabaceae</taxon>
        <taxon>Papilionoideae</taxon>
        <taxon>50 kb inversion clade</taxon>
        <taxon>NPAAA clade</taxon>
        <taxon>indigoferoid/millettioid clade</taxon>
        <taxon>Phaseoleae</taxon>
        <taxon>Mucuna</taxon>
    </lineage>
</organism>
<keyword evidence="1" id="KW-0175">Coiled coil</keyword>
<protein>
    <submittedName>
        <fullName evidence="2">Uncharacterized protein</fullName>
    </submittedName>
</protein>
<feature type="non-terminal residue" evidence="2">
    <location>
        <position position="1"/>
    </location>
</feature>
<evidence type="ECO:0000313" key="2">
    <source>
        <dbReference type="EMBL" id="RDX87776.1"/>
    </source>
</evidence>
<accession>A0A371GBA0</accession>
<dbReference type="EMBL" id="QJKJ01006130">
    <property type="protein sequence ID" value="RDX87776.1"/>
    <property type="molecule type" value="Genomic_DNA"/>
</dbReference>
<reference evidence="2" key="1">
    <citation type="submission" date="2018-05" db="EMBL/GenBank/DDBJ databases">
        <title>Draft genome of Mucuna pruriens seed.</title>
        <authorList>
            <person name="Nnadi N.E."/>
            <person name="Vos R."/>
            <person name="Hasami M.H."/>
            <person name="Devisetty U.K."/>
            <person name="Aguiy J.C."/>
        </authorList>
    </citation>
    <scope>NUCLEOTIDE SEQUENCE [LARGE SCALE GENOMIC DNA]</scope>
    <source>
        <strain evidence="2">JCA_2017</strain>
    </source>
</reference>
<evidence type="ECO:0000256" key="1">
    <source>
        <dbReference type="SAM" id="Coils"/>
    </source>
</evidence>
<feature type="coiled-coil region" evidence="1">
    <location>
        <begin position="13"/>
        <end position="63"/>
    </location>
</feature>
<sequence>MCARRFERDQVAIEKEQMEKTLLNIKIREVEEREQFRQLQERMHLLEEELARANLSKECLIDQRRKSVLELVKARTAEEDEAQYQEIIWELERTVEGWKSRCQDMADRAKEQARVATTEISFWKDRFIKLAWLANQALRDIPRSLRAVEGMADSIKTPKEISRFLGLCRELYDKIKTMATPP</sequence>
<dbReference type="AlphaFoldDB" id="A0A371GBA0"/>
<dbReference type="Proteomes" id="UP000257109">
    <property type="component" value="Unassembled WGS sequence"/>
</dbReference>
<evidence type="ECO:0000313" key="3">
    <source>
        <dbReference type="Proteomes" id="UP000257109"/>
    </source>
</evidence>
<dbReference type="OrthoDB" id="1459749at2759"/>
<comment type="caution">
    <text evidence="2">The sequence shown here is derived from an EMBL/GenBank/DDBJ whole genome shotgun (WGS) entry which is preliminary data.</text>
</comment>
<gene>
    <name evidence="2" type="ORF">CR513_30712</name>
</gene>